<dbReference type="InterPro" id="IPR046439">
    <property type="entry name" value="ZF_RZ_dom"/>
</dbReference>
<feature type="domain" description="RZ-type" evidence="7">
    <location>
        <begin position="777"/>
        <end position="845"/>
    </location>
</feature>
<dbReference type="GO" id="GO:0031048">
    <property type="term" value="P:regulatory ncRNA-mediated heterochromatin formation"/>
    <property type="evidence" value="ECO:0007669"/>
    <property type="project" value="TreeGrafter"/>
</dbReference>
<reference evidence="8 9" key="1">
    <citation type="submission" date="2019-07" db="EMBL/GenBank/DDBJ databases">
        <title>Rhodotorula toruloides NBRC10032 genome sequencing.</title>
        <authorList>
            <person name="Shida Y."/>
            <person name="Takaku H."/>
            <person name="Ogasawara W."/>
            <person name="Mori K."/>
        </authorList>
    </citation>
    <scope>NUCLEOTIDE SEQUENCE [LARGE SCALE GENOMIC DNA]</scope>
    <source>
        <strain evidence="8 9">NBRC10032</strain>
    </source>
</reference>
<dbReference type="OrthoDB" id="2423195at2759"/>
<dbReference type="SUPFAM" id="SSF52540">
    <property type="entry name" value="P-loop containing nucleoside triphosphate hydrolases"/>
    <property type="match status" value="1"/>
</dbReference>
<dbReference type="InterPro" id="IPR027417">
    <property type="entry name" value="P-loop_NTPase"/>
</dbReference>
<keyword evidence="5" id="KW-0862">Zinc</keyword>
<dbReference type="GO" id="GO:0002376">
    <property type="term" value="P:immune system process"/>
    <property type="evidence" value="ECO:0007669"/>
    <property type="project" value="UniProtKB-KW"/>
</dbReference>
<dbReference type="InterPro" id="IPR045055">
    <property type="entry name" value="DNA2/NAM7-like"/>
</dbReference>
<evidence type="ECO:0000313" key="8">
    <source>
        <dbReference type="EMBL" id="GEM08564.1"/>
    </source>
</evidence>
<comment type="subcellular location">
    <subcellularLocation>
        <location evidence="1">Cytoplasm</location>
    </subcellularLocation>
</comment>
<evidence type="ECO:0000313" key="9">
    <source>
        <dbReference type="Proteomes" id="UP000321518"/>
    </source>
</evidence>
<dbReference type="GO" id="GO:0031380">
    <property type="term" value="C:nuclear RNA-directed RNA polymerase complex"/>
    <property type="evidence" value="ECO:0007669"/>
    <property type="project" value="TreeGrafter"/>
</dbReference>
<evidence type="ECO:0000256" key="6">
    <source>
        <dbReference type="ARBA" id="ARBA00022859"/>
    </source>
</evidence>
<dbReference type="Pfam" id="PF13087">
    <property type="entry name" value="AAA_12"/>
    <property type="match status" value="1"/>
</dbReference>
<evidence type="ECO:0000256" key="2">
    <source>
        <dbReference type="ARBA" id="ARBA00022490"/>
    </source>
</evidence>
<evidence type="ECO:0000256" key="5">
    <source>
        <dbReference type="ARBA" id="ARBA00022833"/>
    </source>
</evidence>
<keyword evidence="6" id="KW-0391">Immunity</keyword>
<dbReference type="PROSITE" id="PS51981">
    <property type="entry name" value="ZF_RZ"/>
    <property type="match status" value="1"/>
</dbReference>
<dbReference type="Pfam" id="PF20173">
    <property type="entry name" value="ZnF_RZ-type"/>
    <property type="match status" value="1"/>
</dbReference>
<dbReference type="PANTHER" id="PTHR10887">
    <property type="entry name" value="DNA2/NAM7 HELICASE FAMILY"/>
    <property type="match status" value="1"/>
</dbReference>
<organism evidence="8 9">
    <name type="scientific">Rhodotorula toruloides</name>
    <name type="common">Yeast</name>
    <name type="synonym">Rhodosporidium toruloides</name>
    <dbReference type="NCBI Taxonomy" id="5286"/>
    <lineage>
        <taxon>Eukaryota</taxon>
        <taxon>Fungi</taxon>
        <taxon>Dikarya</taxon>
        <taxon>Basidiomycota</taxon>
        <taxon>Pucciniomycotina</taxon>
        <taxon>Microbotryomycetes</taxon>
        <taxon>Sporidiobolales</taxon>
        <taxon>Sporidiobolaceae</taxon>
        <taxon>Rhodotorula</taxon>
    </lineage>
</organism>
<comment type="caution">
    <text evidence="8">The sequence shown here is derived from an EMBL/GenBank/DDBJ whole genome shotgun (WGS) entry which is preliminary data.</text>
</comment>
<dbReference type="InterPro" id="IPR041679">
    <property type="entry name" value="DNA2/NAM7-like_C"/>
</dbReference>
<dbReference type="AlphaFoldDB" id="A0A511KGH4"/>
<dbReference type="InterPro" id="IPR047187">
    <property type="entry name" value="SF1_C_Upf1"/>
</dbReference>
<dbReference type="Gene3D" id="3.40.50.300">
    <property type="entry name" value="P-loop containing nucleotide triphosphate hydrolases"/>
    <property type="match status" value="1"/>
</dbReference>
<gene>
    <name evidence="8" type="ORF">Rt10032_c05g2581</name>
</gene>
<evidence type="ECO:0000256" key="3">
    <source>
        <dbReference type="ARBA" id="ARBA00022723"/>
    </source>
</evidence>
<accession>A0A511KGH4</accession>
<dbReference type="EMBL" id="BJWK01000005">
    <property type="protein sequence ID" value="GEM08564.1"/>
    <property type="molecule type" value="Genomic_DNA"/>
</dbReference>
<dbReference type="CDD" id="cd18808">
    <property type="entry name" value="SF1_C_Upf1"/>
    <property type="match status" value="1"/>
</dbReference>
<keyword evidence="4" id="KW-0863">Zinc-finger</keyword>
<keyword evidence="3" id="KW-0479">Metal-binding</keyword>
<keyword evidence="2" id="KW-0963">Cytoplasm</keyword>
<evidence type="ECO:0000259" key="7">
    <source>
        <dbReference type="PROSITE" id="PS51981"/>
    </source>
</evidence>
<dbReference type="GO" id="GO:0005737">
    <property type="term" value="C:cytoplasm"/>
    <property type="evidence" value="ECO:0007669"/>
    <property type="project" value="UniProtKB-SubCell"/>
</dbReference>
<feature type="non-terminal residue" evidence="8">
    <location>
        <position position="1"/>
    </location>
</feature>
<protein>
    <recommendedName>
        <fullName evidence="7">RZ-type domain-containing protein</fullName>
    </recommendedName>
</protein>
<dbReference type="GO" id="GO:0008270">
    <property type="term" value="F:zinc ion binding"/>
    <property type="evidence" value="ECO:0007669"/>
    <property type="project" value="UniProtKB-KW"/>
</dbReference>
<name>A0A511KGH4_RHOTO</name>
<evidence type="ECO:0000256" key="1">
    <source>
        <dbReference type="ARBA" id="ARBA00004496"/>
    </source>
</evidence>
<dbReference type="Proteomes" id="UP000321518">
    <property type="component" value="Unassembled WGS sequence"/>
</dbReference>
<evidence type="ECO:0000256" key="4">
    <source>
        <dbReference type="ARBA" id="ARBA00022771"/>
    </source>
</evidence>
<sequence length="864" mass="95489">KEDKASALHSSRTNSGEAQWVVDLVCHLLLQGGIQAQSIAVLTPYLGQVKVLRKALNERTVTVILDERDTGDLEAEGDELDEGQSALMPKAREEQLSSRVILRTVDRFQGEEADIVILSLVRNTGTSDEDEGAAIFSRDMKASIGFLKSPNRTNVALSRAKIGMYIFGNTGLLRLKAAMWESVVQDLEQDDAVGPLLPVRCDNHPERIEPHPPCQFTISSVNLPCGHSIDNVACSLAQNSQSIVCKVQVEKVLPCGTLVQEPVAPTPADFPFVGHRLTLRCAVDPKTYVCRELCGATLACMHKTCSGKCSDCSTLKARGDEFGHVPHAHGKMRLCGHECEHTSPDTKKHVVDLLMLTTLGDYARDETDPLTSLITLDCGHAFTAETLDGMFQLDDFHEKDESELVYTALRYPSEEKARPVCPTCKHVVSTRATVRYRRAIKFGELCLQERLRTGQASIELEQVTTQFEHLDMPKTLEGVATNDQDAAATPLILCTNVSDNRRVELTKREPIATPFLFYVAPTVGFAGCLLKRWRKAAKGVLRLYDAAARIVLHRSPHTQAYDAAVTKLFAEVKTRLLNSDELYSNVDEVALRRAKKEIGIVPLTTDDRLALKATWLTLDARFLLLDIVRALLAASEASDDAQQPFQAVYDLGIFILRTTERDVALAVKVAEEKVSRRLAMEGYLYRLRVAYESARFTCQTGQRYGMTEREVAIEQAAAKERQATREFECAGQAAVAAQPTLAALLEDELRPAARTILDNWAAIVDKLSRGGTFHEKVSTQERVMIVKALSFATTGHFYKCPNGHTFVIDACGGAMEMSECPECGAAIGGNSHRLLDTNKNDLEMDRLAVNEAGAREEYLWRVRA</sequence>
<dbReference type="PANTHER" id="PTHR10887:SF341">
    <property type="entry name" value="NFX1-TYPE ZINC FINGER-CONTAINING PROTEIN 1"/>
    <property type="match status" value="1"/>
</dbReference>
<proteinExistence type="predicted"/>